<keyword evidence="1" id="KW-0472">Membrane</keyword>
<dbReference type="OrthoDB" id="9812349at2"/>
<keyword evidence="1" id="KW-1133">Transmembrane helix</keyword>
<dbReference type="Pfam" id="PF05656">
    <property type="entry name" value="DUF805"/>
    <property type="match status" value="1"/>
</dbReference>
<dbReference type="EMBL" id="LDOT01000002">
    <property type="protein sequence ID" value="KLV08835.1"/>
    <property type="molecule type" value="Genomic_DNA"/>
</dbReference>
<feature type="transmembrane region" description="Helical" evidence="1">
    <location>
        <begin position="60"/>
        <end position="78"/>
    </location>
</feature>
<dbReference type="Proteomes" id="UP000036097">
    <property type="component" value="Unassembled WGS sequence"/>
</dbReference>
<feature type="transmembrane region" description="Helical" evidence="1">
    <location>
        <begin position="23"/>
        <end position="40"/>
    </location>
</feature>
<reference evidence="2 3" key="1">
    <citation type="submission" date="2015-05" db="EMBL/GenBank/DDBJ databases">
        <title>Photobacterium galathea sp. nov.</title>
        <authorList>
            <person name="Machado H."/>
            <person name="Gram L."/>
        </authorList>
    </citation>
    <scope>NUCLEOTIDE SEQUENCE [LARGE SCALE GENOMIC DNA]</scope>
    <source>
        <strain evidence="2 3">CGMCC 1.12159</strain>
    </source>
</reference>
<dbReference type="AlphaFoldDB" id="A0A0J1HB04"/>
<dbReference type="STRING" id="1195763.ABT56_01005"/>
<dbReference type="GO" id="GO:0005886">
    <property type="term" value="C:plasma membrane"/>
    <property type="evidence" value="ECO:0007669"/>
    <property type="project" value="TreeGrafter"/>
</dbReference>
<evidence type="ECO:0000313" key="3">
    <source>
        <dbReference type="Proteomes" id="UP000036097"/>
    </source>
</evidence>
<dbReference type="InterPro" id="IPR008523">
    <property type="entry name" value="DUF805"/>
</dbReference>
<evidence type="ECO:0000256" key="1">
    <source>
        <dbReference type="SAM" id="Phobius"/>
    </source>
</evidence>
<proteinExistence type="predicted"/>
<keyword evidence="1" id="KW-0812">Transmembrane</keyword>
<accession>A0A0J1HB04</accession>
<keyword evidence="3" id="KW-1185">Reference proteome</keyword>
<protein>
    <submittedName>
        <fullName evidence="2">Membrane protein</fullName>
    </submittedName>
</protein>
<feature type="transmembrane region" description="Helical" evidence="1">
    <location>
        <begin position="90"/>
        <end position="109"/>
    </location>
</feature>
<name>A0A0J1HB04_9GAMM</name>
<organism evidence="2 3">
    <name type="scientific">Photobacterium aquae</name>
    <dbReference type="NCBI Taxonomy" id="1195763"/>
    <lineage>
        <taxon>Bacteria</taxon>
        <taxon>Pseudomonadati</taxon>
        <taxon>Pseudomonadota</taxon>
        <taxon>Gammaproteobacteria</taxon>
        <taxon>Vibrionales</taxon>
        <taxon>Vibrionaceae</taxon>
        <taxon>Photobacterium</taxon>
    </lineage>
</organism>
<evidence type="ECO:0000313" key="2">
    <source>
        <dbReference type="EMBL" id="KLV08835.1"/>
    </source>
</evidence>
<comment type="caution">
    <text evidence="2">The sequence shown here is derived from an EMBL/GenBank/DDBJ whole genome shotgun (WGS) entry which is preliminary data.</text>
</comment>
<dbReference type="PANTHER" id="PTHR34980">
    <property type="entry name" value="INNER MEMBRANE PROTEIN-RELATED-RELATED"/>
    <property type="match status" value="1"/>
</dbReference>
<dbReference type="RefSeq" id="WP_047876996.1">
    <property type="nucleotide sequence ID" value="NZ_LDOT01000002.1"/>
</dbReference>
<gene>
    <name evidence="2" type="ORF">ABT56_01005</name>
</gene>
<dbReference type="PANTHER" id="PTHR34980:SF2">
    <property type="entry name" value="INNER MEMBRANE PROTEIN YHAH-RELATED"/>
    <property type="match status" value="1"/>
</dbReference>
<sequence length="133" mass="14848">MNWYIAVLKKYAVFNGRARRQEYWYFLLFNVLIAVCLSLIDTYIINPLLGIPAGTEEGGLLSSVYSLAVLVPSIAVGVRRLHDIGKSGWWLLISLIPLIGVLVLVYFFVQDSHPEANEYGPNPKDSHASNIAI</sequence>
<dbReference type="PATRIC" id="fig|1195763.3.peg.225"/>